<dbReference type="Proteomes" id="UP000036987">
    <property type="component" value="Unassembled WGS sequence"/>
</dbReference>
<protein>
    <submittedName>
        <fullName evidence="4">Pentatricopeptide repeat-containing protein</fullName>
    </submittedName>
</protein>
<dbReference type="GO" id="GO:0003723">
    <property type="term" value="F:RNA binding"/>
    <property type="evidence" value="ECO:0007669"/>
    <property type="project" value="InterPro"/>
</dbReference>
<feature type="transmembrane region" description="Helical" evidence="3">
    <location>
        <begin position="231"/>
        <end position="251"/>
    </location>
</feature>
<gene>
    <name evidence="4" type="ORF">ZOSMA_36G00720</name>
</gene>
<keyword evidence="1" id="KW-0677">Repeat</keyword>
<feature type="transmembrane region" description="Helical" evidence="3">
    <location>
        <begin position="196"/>
        <end position="219"/>
    </location>
</feature>
<keyword evidence="3" id="KW-1133">Transmembrane helix</keyword>
<dbReference type="Pfam" id="PF20431">
    <property type="entry name" value="E_motif"/>
    <property type="match status" value="1"/>
</dbReference>
<dbReference type="PROSITE" id="PS51375">
    <property type="entry name" value="PPR"/>
    <property type="match status" value="1"/>
</dbReference>
<dbReference type="InterPro" id="IPR011990">
    <property type="entry name" value="TPR-like_helical_dom_sf"/>
</dbReference>
<proteinExistence type="predicted"/>
<dbReference type="EMBL" id="LFYR01001151">
    <property type="protein sequence ID" value="KMZ64464.1"/>
    <property type="molecule type" value="Genomic_DNA"/>
</dbReference>
<evidence type="ECO:0000313" key="4">
    <source>
        <dbReference type="EMBL" id="KMZ64464.1"/>
    </source>
</evidence>
<evidence type="ECO:0000256" key="2">
    <source>
        <dbReference type="PROSITE-ProRule" id="PRU00708"/>
    </source>
</evidence>
<dbReference type="OMA" id="DPYHDGD"/>
<keyword evidence="3" id="KW-0812">Transmembrane</keyword>
<dbReference type="AlphaFoldDB" id="A0A0K9P620"/>
<dbReference type="Pfam" id="PF01535">
    <property type="entry name" value="PPR"/>
    <property type="match status" value="6"/>
</dbReference>
<dbReference type="FunFam" id="1.25.40.10:FF:000242">
    <property type="entry name" value="Pentatricopeptide repeat-containing protein"/>
    <property type="match status" value="1"/>
</dbReference>
<dbReference type="GO" id="GO:0009451">
    <property type="term" value="P:RNA modification"/>
    <property type="evidence" value="ECO:0007669"/>
    <property type="project" value="InterPro"/>
</dbReference>
<keyword evidence="3" id="KW-0472">Membrane</keyword>
<accession>A0A0K9P620</accession>
<dbReference type="PANTHER" id="PTHR47926:SF507">
    <property type="entry name" value="DYW DOMAIN-CONTAINING PROTEIN"/>
    <property type="match status" value="1"/>
</dbReference>
<name>A0A0K9P620_ZOSMR</name>
<dbReference type="PANTHER" id="PTHR47926">
    <property type="entry name" value="PENTATRICOPEPTIDE REPEAT-CONTAINING PROTEIN"/>
    <property type="match status" value="1"/>
</dbReference>
<dbReference type="InterPro" id="IPR046848">
    <property type="entry name" value="E_motif"/>
</dbReference>
<evidence type="ECO:0000313" key="5">
    <source>
        <dbReference type="Proteomes" id="UP000036987"/>
    </source>
</evidence>
<comment type="caution">
    <text evidence="4">The sequence shown here is derived from an EMBL/GenBank/DDBJ whole genome shotgun (WGS) entry which is preliminary data.</text>
</comment>
<evidence type="ECO:0000256" key="1">
    <source>
        <dbReference type="ARBA" id="ARBA00022737"/>
    </source>
</evidence>
<dbReference type="InterPro" id="IPR046960">
    <property type="entry name" value="PPR_At4g14850-like_plant"/>
</dbReference>
<dbReference type="NCBIfam" id="TIGR00756">
    <property type="entry name" value="PPR"/>
    <property type="match status" value="1"/>
</dbReference>
<feature type="repeat" description="PPR" evidence="2">
    <location>
        <begin position="263"/>
        <end position="297"/>
    </location>
</feature>
<organism evidence="4 5">
    <name type="scientific">Zostera marina</name>
    <name type="common">Eelgrass</name>
    <dbReference type="NCBI Taxonomy" id="29655"/>
    <lineage>
        <taxon>Eukaryota</taxon>
        <taxon>Viridiplantae</taxon>
        <taxon>Streptophyta</taxon>
        <taxon>Embryophyta</taxon>
        <taxon>Tracheophyta</taxon>
        <taxon>Spermatophyta</taxon>
        <taxon>Magnoliopsida</taxon>
        <taxon>Liliopsida</taxon>
        <taxon>Zosteraceae</taxon>
        <taxon>Zostera</taxon>
    </lineage>
</organism>
<evidence type="ECO:0000256" key="3">
    <source>
        <dbReference type="SAM" id="Phobius"/>
    </source>
</evidence>
<dbReference type="InterPro" id="IPR002885">
    <property type="entry name" value="PPR_rpt"/>
</dbReference>
<keyword evidence="5" id="KW-1185">Reference proteome</keyword>
<reference evidence="5" key="1">
    <citation type="journal article" date="2016" name="Nature">
        <title>The genome of the seagrass Zostera marina reveals angiosperm adaptation to the sea.</title>
        <authorList>
            <person name="Olsen J.L."/>
            <person name="Rouze P."/>
            <person name="Verhelst B."/>
            <person name="Lin Y.-C."/>
            <person name="Bayer T."/>
            <person name="Collen J."/>
            <person name="Dattolo E."/>
            <person name="De Paoli E."/>
            <person name="Dittami S."/>
            <person name="Maumus F."/>
            <person name="Michel G."/>
            <person name="Kersting A."/>
            <person name="Lauritano C."/>
            <person name="Lohaus R."/>
            <person name="Toepel M."/>
            <person name="Tonon T."/>
            <person name="Vanneste K."/>
            <person name="Amirebrahimi M."/>
            <person name="Brakel J."/>
            <person name="Bostroem C."/>
            <person name="Chovatia M."/>
            <person name="Grimwood J."/>
            <person name="Jenkins J.W."/>
            <person name="Jueterbock A."/>
            <person name="Mraz A."/>
            <person name="Stam W.T."/>
            <person name="Tice H."/>
            <person name="Bornberg-Bauer E."/>
            <person name="Green P.J."/>
            <person name="Pearson G.A."/>
            <person name="Procaccini G."/>
            <person name="Duarte C.M."/>
            <person name="Schmutz J."/>
            <person name="Reusch T.B.H."/>
            <person name="Van de Peer Y."/>
        </authorList>
    </citation>
    <scope>NUCLEOTIDE SEQUENCE [LARGE SCALE GENOMIC DNA]</scope>
    <source>
        <strain evidence="5">cv. Finnish</strain>
    </source>
</reference>
<dbReference type="OrthoDB" id="736185at2759"/>
<dbReference type="Gene3D" id="1.25.40.10">
    <property type="entry name" value="Tetratricopeptide repeat domain"/>
    <property type="match status" value="2"/>
</dbReference>
<sequence length="444" mass="49407">MRSGEVFHLHARFIKTFHRLVFRDLLLLSCACRSSLSYITAIFHSHSTIITDTFPYNIMIRAHSLHPTTSPHSISVFALMHRNSIRFDTYTFPFLLKACAHHPSRRVGLNIGITSHGLIVKSGLFSDSVHVGNGVLGLYGAFGFMNFAVKVFDEMPKRDVVSWASVIAGFGDNGSGWDAVFVFRMMQVCGDVEVDAVTMISVATAVASLGVPELALWVYSFLRRMGKKINTTVALGTAMVVMMSKCGYINIARKLFDDMPKRNLQTWTALIVGLAEHGRSREAVDVYEMMETEGALLPDHVTFIGVLTACSHGGLVDDGMRLFRSIKEKYCMVPAMEHYGCVVDLLGRAGKVEEAFKFIENMHLKPSVVIWRTLLGGCVRHGMMGLAETVKKRIVELESDHHGDYVLLSNVYGGSGRWSEKERVMLQMKDQGVVNRPGWSAVFS</sequence>